<comment type="caution">
    <text evidence="13">Lacks conserved residue(s) required for the propagation of feature annotation.</text>
</comment>
<comment type="cofactor">
    <cofactor evidence="1">
        <name>Mg(2+)</name>
        <dbReference type="ChEBI" id="CHEBI:18420"/>
    </cofactor>
</comment>
<evidence type="ECO:0000256" key="11">
    <source>
        <dbReference type="ARBA" id="ARBA00023211"/>
    </source>
</evidence>
<keyword evidence="4" id="KW-0479">Metal-binding</keyword>
<dbReference type="GO" id="GO:0004519">
    <property type="term" value="F:endonuclease activity"/>
    <property type="evidence" value="ECO:0007669"/>
    <property type="project" value="UniProtKB-KW"/>
</dbReference>
<evidence type="ECO:0000256" key="4">
    <source>
        <dbReference type="ARBA" id="ARBA00022723"/>
    </source>
</evidence>
<keyword evidence="8 13" id="KW-0694">RNA-binding</keyword>
<feature type="active site" description="For RuvC-like nuclease domain" evidence="13">
    <location>
        <position position="10"/>
    </location>
</feature>
<comment type="similarity">
    <text evidence="2">Belongs to the CRISPR-associated protein Cas9 family. Subtype II-A subfamily.</text>
</comment>
<keyword evidence="7" id="KW-0460">Magnesium</keyword>
<dbReference type="InterPro" id="IPR003615">
    <property type="entry name" value="HNH_nuc"/>
</dbReference>
<dbReference type="InterPro" id="IPR032237">
    <property type="entry name" value="Cas9_PI"/>
</dbReference>
<dbReference type="InterPro" id="IPR033114">
    <property type="entry name" value="HNH_CAS9"/>
</dbReference>
<dbReference type="PROSITE" id="PS51749">
    <property type="entry name" value="HNH_CAS9"/>
    <property type="match status" value="1"/>
</dbReference>
<feature type="domain" description="HNH Cas9-type" evidence="14">
    <location>
        <begin position="789"/>
        <end position="950"/>
    </location>
</feature>
<dbReference type="InterPro" id="IPR032240">
    <property type="entry name" value="Cas9_REC"/>
</dbReference>
<dbReference type="EC" id="3.1.-.-" evidence="13"/>
<gene>
    <name evidence="13 15" type="primary">cas9</name>
    <name evidence="15" type="ORF">H8S01_00790</name>
</gene>
<evidence type="ECO:0000256" key="7">
    <source>
        <dbReference type="ARBA" id="ARBA00022842"/>
    </source>
</evidence>
<comment type="domain">
    <text evidence="13">Has 2 endonuclease domains. The discontinuous RuvC-like domain cleaves the target DNA noncomplementary to crRNA while the HNH nuclease domain cleaves the target DNA complementary to crRNA.</text>
</comment>
<evidence type="ECO:0000259" key="14">
    <source>
        <dbReference type="PROSITE" id="PS51749"/>
    </source>
</evidence>
<evidence type="ECO:0000256" key="10">
    <source>
        <dbReference type="ARBA" id="ARBA00023125"/>
    </source>
</evidence>
<comment type="similarity">
    <text evidence="13">Belongs to the CRISPR-associated Cas9 family.</text>
</comment>
<dbReference type="Pfam" id="PF16595">
    <property type="entry name" value="Cas9_PI"/>
    <property type="match status" value="1"/>
</dbReference>
<dbReference type="Proteomes" id="UP000628463">
    <property type="component" value="Unassembled WGS sequence"/>
</dbReference>
<evidence type="ECO:0000256" key="3">
    <source>
        <dbReference type="ARBA" id="ARBA00022722"/>
    </source>
</evidence>
<dbReference type="NCBIfam" id="TIGR01865">
    <property type="entry name" value="cas_Csn1"/>
    <property type="match status" value="1"/>
</dbReference>
<comment type="subunit">
    <text evidence="12 13">Monomer. Binds crRNA and tracrRNA.</text>
</comment>
<keyword evidence="3 13" id="KW-0540">Nuclease</keyword>
<evidence type="ECO:0000256" key="12">
    <source>
        <dbReference type="ARBA" id="ARBA00046380"/>
    </source>
</evidence>
<keyword evidence="11" id="KW-0464">Manganese</keyword>
<dbReference type="Pfam" id="PF22702">
    <property type="entry name" value="Cas9_RuvC"/>
    <property type="match status" value="1"/>
</dbReference>
<reference evidence="15 16" key="1">
    <citation type="submission" date="2020-08" db="EMBL/GenBank/DDBJ databases">
        <title>Genome public.</title>
        <authorList>
            <person name="Liu C."/>
            <person name="Sun Q."/>
        </authorList>
    </citation>
    <scope>NUCLEOTIDE SEQUENCE [LARGE SCALE GENOMIC DNA]</scope>
    <source>
        <strain evidence="15 16">NSJ-43</strain>
    </source>
</reference>
<dbReference type="EMBL" id="JACOPD010000001">
    <property type="protein sequence ID" value="MBC5679502.1"/>
    <property type="molecule type" value="Genomic_DNA"/>
</dbReference>
<sequence length="1358" mass="157993">MEKEYYLGLDMGTNSVGWAVTDDAYNLIRFKGKDMWGIREFDEANPAVERRTHRTSRRREQRNAVRMGLIRSYFADEIQKVDSNFYQRLDNSFFHVEDKQDNVKDKNGIFNDKNYKDADYYKQYPTIFHLRKELIEDASQKDVRLVYLAVANMFKHRGHFLLSGIGSESSKQTITDLYNQVSGLITEEYGISLKTDIAGTDFEQVLCSREYSRTRKSEKVCEILEIKNSDKLKKAFVKSMCGLSVKITDIIDDTFTEISDEDKKITFSFVDSDYDEKAGVLEEKLGTDVYDIISKLKEIHDKAQVAEIMKNYQYLSFARVADYEKHKKDLKILKRVVKKYFEPTVYDKLFRSEENGTYSAYVNSFNSEEKSRRNYKERKQEDLYNSIKKLLKSVDNVDDTDIEYIKNEMDKENFLPKQLTFKNGVIPNQIHASELKAILKNAEKYLPFLNEKDESGYTVSERILMLFSFQIPYYVGPVSSNSNGWVKRLEPGQVLPWNIDKKIDLKETSEQFIQRMVRNCTYIAGEKVLPKDSLLYENFKVLNEINNLSINGERITVNLKQDLYNTLFLKGKRVTRKQIFNYFHSRGLVEEDSQISGIDIAVNNSLSTYGKFLPLFGEHLKEDKYKKMVDDIVFWCTVYGDSRKFLREQLEEKYSDVLDENQIKRITGMKFKDWGNLSKEFLELSGCCKSTGEVMPLIRAMWETNYNLMELLHSEEFTYSEELEEKQGKIEKVLSEYTIDDLNEEYFSAPVKRMVWQTLLIIKEIEKIMKCHPTRIFIEMTRKDDEKGDNGRKSSRKDQLLALYKKIQSEDKEWKKEMSSRIEDYDKNGALRSKKLYLYFIQKGLDMYTGKPIDLDNLMSANSNYDIDHIYPRHFVKDDNINNNLVLASKPANAEKSDIYPIKDSIYQKMKYTWKVLRDEGLITEEKYKRLTGRNQFTDEQKAGFIARQLVETGQGTKGVADLLTALLPDTKLVYSKAGNVSDFRNRYDIPKSRLINDFHHAHDAYLNIVVGNIYFTKFTSNPLNYIRKECSSKDNKYQYNLGNMYKWDVKRDGKTAWVAAKEGETGTLATVKKMLSRNTPILTRLAIEGHGGIVDATRYSHKKAKQDAYIPLKSSDARMADVTKYGGYSSVTTAYLFLVEHEIKGKKIRTLETVPLYLKDRLENSKEKLEEYCRETLGYTNPSIRMKKIKLQSLIKLNGYYMQISGRTGNRFTLRNYVQLCLNGKWVDYIHKLEKYQDKGFIDNVITDEKNVELYNVLCEKHNVGIYTMRPNPVGDRIKNGYDKFVNLTTEEQIKLLIEIIKLTCVGIVSANLTLIGGASISGKMLISKNITDSNECLLINQSVTGLYENRIDLLRV</sequence>
<accession>A0ABR7FWC3</accession>
<evidence type="ECO:0000256" key="9">
    <source>
        <dbReference type="ARBA" id="ARBA00023118"/>
    </source>
</evidence>
<proteinExistence type="inferred from homology"/>
<evidence type="ECO:0000256" key="2">
    <source>
        <dbReference type="ARBA" id="ARBA00005244"/>
    </source>
</evidence>
<comment type="caution">
    <text evidence="15">The sequence shown here is derived from an EMBL/GenBank/DDBJ whole genome shotgun (WGS) entry which is preliminary data.</text>
</comment>
<comment type="function">
    <text evidence="13">CRISPR (clustered regularly interspaced short palindromic repeat) is an adaptive immune system that provides protection against mobile genetic elements (viruses, transposable elements and conjugative plasmids). CRISPR clusters contain spacers, sequences complementary to antecedent mobile elements, and target invading nucleic acids. CRISPR clusters are transcribed and processed into CRISPR RNA (crRNA). In type II CRISPR systems correct processing of pre-crRNA requires a trans-encoded small RNA (tracrRNA), endogenous ribonuclease 3 (rnc) and this protein. The tracrRNA serves as a guide for ribonuclease 3-aided processing of pre-crRNA. Subsequently Cas9/crRNA/tracrRNA endonucleolytically cleaves linear or circular dsDNA target complementary to the spacer; Cas9 is inactive in the absence of the 2 guide RNAs (gRNA). Cas9 recognizes the protospacer adjacent motif (PAM) in the CRISPR repeat sequences to help distinguish self versus nonself, as targets within the bacterial CRISPR locus do not have PAMs. PAM recognition is also required for catalytic activity.</text>
</comment>
<keyword evidence="9 13" id="KW-0051">Antiviral defense</keyword>
<protein>
    <recommendedName>
        <fullName evidence="13">CRISPR-associated endonuclease Cas9</fullName>
        <ecNumber evidence="13">3.1.-.-</ecNumber>
    </recommendedName>
</protein>
<dbReference type="InterPro" id="IPR055228">
    <property type="entry name" value="Cas9_RuvC"/>
</dbReference>
<organism evidence="15 16">
    <name type="scientific">Lachnospira hominis</name>
    <name type="common">ex Liu et al. 2021</name>
    <dbReference type="NCBI Taxonomy" id="2763051"/>
    <lineage>
        <taxon>Bacteria</taxon>
        <taxon>Bacillati</taxon>
        <taxon>Bacillota</taxon>
        <taxon>Clostridia</taxon>
        <taxon>Lachnospirales</taxon>
        <taxon>Lachnospiraceae</taxon>
        <taxon>Lachnospira</taxon>
    </lineage>
</organism>
<evidence type="ECO:0000256" key="8">
    <source>
        <dbReference type="ARBA" id="ARBA00022884"/>
    </source>
</evidence>
<dbReference type="HAMAP" id="MF_01480">
    <property type="entry name" value="Cas9"/>
    <property type="match status" value="1"/>
</dbReference>
<evidence type="ECO:0000313" key="16">
    <source>
        <dbReference type="Proteomes" id="UP000628463"/>
    </source>
</evidence>
<dbReference type="InterPro" id="IPR028629">
    <property type="entry name" value="Cas9"/>
</dbReference>
<dbReference type="Pfam" id="PF16592">
    <property type="entry name" value="Cas9_REC"/>
    <property type="match status" value="1"/>
</dbReference>
<keyword evidence="10 13" id="KW-0238">DNA-binding</keyword>
<name>A0ABR7FWC3_9FIRM</name>
<keyword evidence="6 13" id="KW-0378">Hydrolase</keyword>
<evidence type="ECO:0000313" key="15">
    <source>
        <dbReference type="EMBL" id="MBC5679502.1"/>
    </source>
</evidence>
<evidence type="ECO:0000256" key="13">
    <source>
        <dbReference type="HAMAP-Rule" id="MF_01480"/>
    </source>
</evidence>
<dbReference type="InterPro" id="IPR036397">
    <property type="entry name" value="RNaseH_sf"/>
</dbReference>
<feature type="active site" description="Proton acceptor for HNH nuclease domain" evidence="13">
    <location>
        <position position="869"/>
    </location>
</feature>
<dbReference type="Gene3D" id="3.30.420.10">
    <property type="entry name" value="Ribonuclease H-like superfamily/Ribonuclease H"/>
    <property type="match status" value="1"/>
</dbReference>
<dbReference type="Pfam" id="PF13395">
    <property type="entry name" value="HNH_4"/>
    <property type="match status" value="1"/>
</dbReference>
<dbReference type="RefSeq" id="WP_186835839.1">
    <property type="nucleotide sequence ID" value="NZ_JACOPD010000001.1"/>
</dbReference>
<keyword evidence="16" id="KW-1185">Reference proteome</keyword>
<keyword evidence="5 13" id="KW-0255">Endonuclease</keyword>
<evidence type="ECO:0000256" key="6">
    <source>
        <dbReference type="ARBA" id="ARBA00022801"/>
    </source>
</evidence>
<evidence type="ECO:0000256" key="5">
    <source>
        <dbReference type="ARBA" id="ARBA00022759"/>
    </source>
</evidence>
<evidence type="ECO:0000256" key="1">
    <source>
        <dbReference type="ARBA" id="ARBA00001946"/>
    </source>
</evidence>